<keyword evidence="3" id="KW-1185">Reference proteome</keyword>
<dbReference type="InterPro" id="IPR029016">
    <property type="entry name" value="GAF-like_dom_sf"/>
</dbReference>
<proteinExistence type="predicted"/>
<feature type="domain" description="STAS" evidence="1">
    <location>
        <begin position="167"/>
        <end position="278"/>
    </location>
</feature>
<dbReference type="eggNOG" id="COG2203">
    <property type="taxonomic scope" value="Bacteria"/>
</dbReference>
<gene>
    <name evidence="2" type="ordered locus">HBHAL_4876</name>
</gene>
<dbReference type="SUPFAM" id="SSF52091">
    <property type="entry name" value="SpoIIaa-like"/>
    <property type="match status" value="1"/>
</dbReference>
<dbReference type="HOGENOM" id="CLU_082337_0_0_9"/>
<dbReference type="CDD" id="cd07041">
    <property type="entry name" value="STAS_RsbR_RsbS_like"/>
    <property type="match status" value="1"/>
</dbReference>
<evidence type="ECO:0000259" key="1">
    <source>
        <dbReference type="PROSITE" id="PS50801"/>
    </source>
</evidence>
<dbReference type="RefSeq" id="WP_014645097.1">
    <property type="nucleotide sequence ID" value="NC_017668.1"/>
</dbReference>
<protein>
    <recommendedName>
        <fullName evidence="1">STAS domain-containing protein</fullName>
    </recommendedName>
</protein>
<dbReference type="Gene3D" id="3.30.450.40">
    <property type="match status" value="1"/>
</dbReference>
<reference evidence="2 3" key="1">
    <citation type="journal article" date="2013" name="Environ. Microbiol.">
        <title>Chloride and organic osmolytes: a hybrid strategy to cope with elevated salinities by the moderately halophilic, chloride-dependent bacterium Halobacillus halophilus.</title>
        <authorList>
            <person name="Saum S.H."/>
            <person name="Pfeiffer F."/>
            <person name="Palm P."/>
            <person name="Rampp M."/>
            <person name="Schuster S.C."/>
            <person name="Muller V."/>
            <person name="Oesterhelt D."/>
        </authorList>
    </citation>
    <scope>NUCLEOTIDE SEQUENCE [LARGE SCALE GENOMIC DNA]</scope>
    <source>
        <strain evidence="3">ATCC 35676 / DSM 2266 / JCM 20832 / KCTC 3685 / LMG 17431 / NBRC 102448 / NCIMB 2269</strain>
    </source>
</reference>
<dbReference type="SUPFAM" id="SSF55781">
    <property type="entry name" value="GAF domain-like"/>
    <property type="match status" value="1"/>
</dbReference>
<accession>I0JSU1</accession>
<dbReference type="Gene3D" id="3.30.750.24">
    <property type="entry name" value="STAS domain"/>
    <property type="match status" value="1"/>
</dbReference>
<dbReference type="Proteomes" id="UP000007397">
    <property type="component" value="Chromosome"/>
</dbReference>
<dbReference type="InterPro" id="IPR051932">
    <property type="entry name" value="Bact_StressResp_Reg"/>
</dbReference>
<dbReference type="Pfam" id="PF13185">
    <property type="entry name" value="GAF_2"/>
    <property type="match status" value="1"/>
</dbReference>
<dbReference type="InterPro" id="IPR002645">
    <property type="entry name" value="STAS_dom"/>
</dbReference>
<dbReference type="AlphaFoldDB" id="I0JSU1"/>
<dbReference type="InterPro" id="IPR036513">
    <property type="entry name" value="STAS_dom_sf"/>
</dbReference>
<dbReference type="InterPro" id="IPR003018">
    <property type="entry name" value="GAF"/>
</dbReference>
<evidence type="ECO:0000313" key="2">
    <source>
        <dbReference type="EMBL" id="CCG47213.1"/>
    </source>
</evidence>
<dbReference type="KEGG" id="hhd:HBHAL_4876"/>
<evidence type="ECO:0000313" key="3">
    <source>
        <dbReference type="Proteomes" id="UP000007397"/>
    </source>
</evidence>
<dbReference type="SMART" id="SM00065">
    <property type="entry name" value="GAF"/>
    <property type="match status" value="1"/>
</dbReference>
<sequence>MNHPPQKFLIPRNFQDFEEVAESIIELMDQSTNLDTLFFTSDDGETCKVIQVASQKEPLVSKGETFPLDGTLCKRSLDHGKKAYIISDLTKEEKGQAILGKRPLEKGSFIAVPIFYKDGSNYGTICGLHSEPTYFSRESIELFETMASLLTYVLELERAKEQINQLSAPLVPITESVAILPVIGEISEERADMIIQMTLQKSQEWELDDLVIDLSGISDIDETVGASLLKIVNILKLIGVTPVITGMQPDLAVKAVDIRDELKEVDSQPNLGSALKKLGFSLKRNE</sequence>
<dbReference type="eggNOG" id="COG1366">
    <property type="taxonomic scope" value="Bacteria"/>
</dbReference>
<dbReference type="PROSITE" id="PS50801">
    <property type="entry name" value="STAS"/>
    <property type="match status" value="1"/>
</dbReference>
<dbReference type="PANTHER" id="PTHR33745:SF8">
    <property type="entry name" value="BLUE-LIGHT PHOTORECEPTOR"/>
    <property type="match status" value="1"/>
</dbReference>
<dbReference type="STRING" id="866895.HBHAL_4876"/>
<dbReference type="PANTHER" id="PTHR33745">
    <property type="entry name" value="RSBT ANTAGONIST PROTEIN RSBS-RELATED"/>
    <property type="match status" value="1"/>
</dbReference>
<organism evidence="2 3">
    <name type="scientific">Halobacillus halophilus (strain ATCC 35676 / DSM 2266 / JCM 20832 / KCTC 3685 / LMG 17431 / NBRC 102448 / NCIMB 2269)</name>
    <name type="common">Sporosarcina halophila</name>
    <dbReference type="NCBI Taxonomy" id="866895"/>
    <lineage>
        <taxon>Bacteria</taxon>
        <taxon>Bacillati</taxon>
        <taxon>Bacillota</taxon>
        <taxon>Bacilli</taxon>
        <taxon>Bacillales</taxon>
        <taxon>Bacillaceae</taxon>
        <taxon>Halobacillus</taxon>
    </lineage>
</organism>
<dbReference type="Pfam" id="PF01740">
    <property type="entry name" value="STAS"/>
    <property type="match status" value="1"/>
</dbReference>
<dbReference type="EMBL" id="HE717023">
    <property type="protein sequence ID" value="CCG47213.1"/>
    <property type="molecule type" value="Genomic_DNA"/>
</dbReference>
<name>I0JSU1_HALH3</name>
<dbReference type="PATRIC" id="fig|866895.3.peg.3913"/>